<feature type="transmembrane region" description="Helical" evidence="1">
    <location>
        <begin position="33"/>
        <end position="56"/>
    </location>
</feature>
<gene>
    <name evidence="2" type="ORF">HNQ03_000156</name>
</gene>
<name>A0A8J8G4D5_9FLAO</name>
<protein>
    <submittedName>
        <fullName evidence="2">Energy-coupling factor transporter transmembrane protein EcfT</fullName>
    </submittedName>
</protein>
<feature type="transmembrane region" description="Helical" evidence="1">
    <location>
        <begin position="5"/>
        <end position="27"/>
    </location>
</feature>
<proteinExistence type="predicted"/>
<evidence type="ECO:0000313" key="3">
    <source>
        <dbReference type="Proteomes" id="UP000610746"/>
    </source>
</evidence>
<keyword evidence="1" id="KW-0472">Membrane</keyword>
<dbReference type="Proteomes" id="UP000610746">
    <property type="component" value="Unassembled WGS sequence"/>
</dbReference>
<keyword evidence="1" id="KW-1133">Transmembrane helix</keyword>
<dbReference type="EMBL" id="JABSNO010000001">
    <property type="protein sequence ID" value="NRS91091.1"/>
    <property type="molecule type" value="Genomic_DNA"/>
</dbReference>
<dbReference type="AlphaFoldDB" id="A0A8J8G4D5"/>
<evidence type="ECO:0000313" key="2">
    <source>
        <dbReference type="EMBL" id="NRS91091.1"/>
    </source>
</evidence>
<accession>A0A8J8G4D5</accession>
<evidence type="ECO:0000256" key="1">
    <source>
        <dbReference type="SAM" id="Phobius"/>
    </source>
</evidence>
<organism evidence="2 3">
    <name type="scientific">Frigoriflavimonas asaccharolytica</name>
    <dbReference type="NCBI Taxonomy" id="2735899"/>
    <lineage>
        <taxon>Bacteria</taxon>
        <taxon>Pseudomonadati</taxon>
        <taxon>Bacteroidota</taxon>
        <taxon>Flavobacteriia</taxon>
        <taxon>Flavobacteriales</taxon>
        <taxon>Weeksellaceae</taxon>
        <taxon>Frigoriflavimonas</taxon>
    </lineage>
</organism>
<comment type="caution">
    <text evidence="2">The sequence shown here is derived from an EMBL/GenBank/DDBJ whole genome shotgun (WGS) entry which is preliminary data.</text>
</comment>
<keyword evidence="1 2" id="KW-0812">Transmembrane</keyword>
<sequence length="198" mass="23438">MIKLIVLIIAFIILFLLFVTIVIFAFIKKTKRLFILSIISFVILLSTGIYTLYLGLQKGKEKTIQIAKNIFPPFDSGTPDTEANKKNFRDFIKVDITSDVKNIYCFDDAIGQDADYMFAFSCDSLTANKIIERHELKKDSVIGNNPDNMQHDFFWWDKKRINKLQSYSWDSDYERKNLHKLFWFDEKNEKAYYFEYDL</sequence>
<keyword evidence="3" id="KW-1185">Reference proteome</keyword>
<reference evidence="2" key="1">
    <citation type="submission" date="2020-05" db="EMBL/GenBank/DDBJ databases">
        <title>Genomic Encyclopedia of Type Strains, Phase IV (KMG-V): Genome sequencing to study the core and pangenomes of soil and plant-associated prokaryotes.</title>
        <authorList>
            <person name="Whitman W."/>
        </authorList>
    </citation>
    <scope>NUCLEOTIDE SEQUENCE</scope>
    <source>
        <strain evidence="2">16F</strain>
    </source>
</reference>
<dbReference type="RefSeq" id="WP_226927401.1">
    <property type="nucleotide sequence ID" value="NZ_JABSNO010000001.1"/>
</dbReference>